<reference evidence="4 5" key="1">
    <citation type="journal article" date="2012" name="PLoS ONE">
        <title>Edwardsiella comparative phylogenomics reveal the new intra/inter-species taxonomic relationships, virulence evolution and niche adaptation mechanisms.</title>
        <authorList>
            <person name="Yang M."/>
            <person name="Lv Y."/>
            <person name="Xiao J."/>
            <person name="Wu H."/>
            <person name="Zheng H."/>
            <person name="Liu Q."/>
            <person name="Zhang Y."/>
            <person name="Wang Q."/>
        </authorList>
    </citation>
    <scope>NUCLEOTIDE SEQUENCE [LARGE SCALE GENOMIC DNA]</scope>
    <source>
        <strain evidence="5">080813</strain>
    </source>
</reference>
<organism evidence="4 5">
    <name type="scientific">Edwardsiella anguillarum ET080813</name>
    <dbReference type="NCBI Taxonomy" id="667120"/>
    <lineage>
        <taxon>Bacteria</taxon>
        <taxon>Pseudomonadati</taxon>
        <taxon>Pseudomonadota</taxon>
        <taxon>Gammaproteobacteria</taxon>
        <taxon>Enterobacterales</taxon>
        <taxon>Hafniaceae</taxon>
        <taxon>Edwardsiella</taxon>
    </lineage>
</organism>
<feature type="transmembrane region" description="Helical" evidence="2">
    <location>
        <begin position="403"/>
        <end position="423"/>
    </location>
</feature>
<feature type="domain" description="Fido" evidence="3">
    <location>
        <begin position="819"/>
        <end position="935"/>
    </location>
</feature>
<feature type="transmembrane region" description="Helical" evidence="2">
    <location>
        <begin position="613"/>
        <end position="633"/>
    </location>
</feature>
<evidence type="ECO:0000256" key="2">
    <source>
        <dbReference type="SAM" id="Phobius"/>
    </source>
</evidence>
<evidence type="ECO:0000259" key="3">
    <source>
        <dbReference type="PROSITE" id="PS51459"/>
    </source>
</evidence>
<evidence type="ECO:0000313" key="5">
    <source>
        <dbReference type="Proteomes" id="UP000028681"/>
    </source>
</evidence>
<name>A0A076LH84_9GAMM</name>
<keyword evidence="2" id="KW-1133">Transmembrane helix</keyword>
<dbReference type="PROSITE" id="PS51459">
    <property type="entry name" value="FIDO"/>
    <property type="match status" value="1"/>
</dbReference>
<dbReference type="AlphaFoldDB" id="A0A076LH84"/>
<dbReference type="HOGENOM" id="CLU_313255_0_0_6"/>
<keyword evidence="2" id="KW-0812">Transmembrane</keyword>
<accession>A0A076LH84</accession>
<evidence type="ECO:0000256" key="1">
    <source>
        <dbReference type="SAM" id="MobiDB-lite"/>
    </source>
</evidence>
<dbReference type="GeneID" id="41066869"/>
<proteinExistence type="predicted"/>
<feature type="region of interest" description="Disordered" evidence="1">
    <location>
        <begin position="1"/>
        <end position="22"/>
    </location>
</feature>
<dbReference type="SUPFAM" id="SSF140931">
    <property type="entry name" value="Fic-like"/>
    <property type="match status" value="1"/>
</dbReference>
<dbReference type="InterPro" id="IPR036597">
    <property type="entry name" value="Fido-like_dom_sf"/>
</dbReference>
<dbReference type="InterPro" id="IPR003812">
    <property type="entry name" value="Fido"/>
</dbReference>
<dbReference type="RefSeq" id="WP_071881885.1">
    <property type="nucleotide sequence ID" value="NZ_CP006664.1"/>
</dbReference>
<gene>
    <name evidence="4" type="ORF">ETEE_0964</name>
</gene>
<evidence type="ECO:0000313" key="4">
    <source>
        <dbReference type="EMBL" id="AIJ07431.1"/>
    </source>
</evidence>
<dbReference type="Pfam" id="PF02661">
    <property type="entry name" value="Fic"/>
    <property type="match status" value="1"/>
</dbReference>
<dbReference type="EMBL" id="CP006664">
    <property type="protein sequence ID" value="AIJ07431.1"/>
    <property type="molecule type" value="Genomic_DNA"/>
</dbReference>
<protein>
    <recommendedName>
        <fullName evidence="3">Fido domain-containing protein</fullName>
    </recommendedName>
</protein>
<dbReference type="Proteomes" id="UP000028681">
    <property type="component" value="Chromosome"/>
</dbReference>
<dbReference type="KEGG" id="ete:ETEE_0964"/>
<feature type="transmembrane region" description="Helical" evidence="2">
    <location>
        <begin position="572"/>
        <end position="592"/>
    </location>
</feature>
<keyword evidence="2" id="KW-0472">Membrane</keyword>
<dbReference type="Gene3D" id="1.10.3290.10">
    <property type="entry name" value="Fido-like domain"/>
    <property type="match status" value="1"/>
</dbReference>
<feature type="transmembrane region" description="Helical" evidence="2">
    <location>
        <begin position="549"/>
        <end position="566"/>
    </location>
</feature>
<sequence>MTSNSHKPIEYIDESGSDSSQSTSIIDIANNIDVVDISFVVDSNPIYIESIMKTHTQRSRRSESSDIVGDLSLQIKKILLDLDMSKEGSSESEVRAGFNIIFIKAEEAREVQSVPPGKERDIRQLIKTIELISAFIDEIKGKENIETTLEISIELFKKLLALGDSQTDELSRSILERYKECFFIKKHQETEVKLTTESPVERSDDVILTDAIMKLGAECLERVEKLYQPILNPSSYINNYIKDGIDSFEKTKGFKTYLTPISNIQVNYFPDVSPNPNLQGHKSPVAISLYFSLTEIITGQYLYKSKELRDPLGRKYKIISMDHQELISEFAKKNLQSIMEQDFNTYHGQAINAENMKSFYQDMINIRCLRFLDRKHQPAVYVQAVKKFLRGELQAKEVSFHGAIVNGVFLIPVGASAGIMFCVDEEKYFYIGQTKHVYWEDKEYTEMLPSFPQTSEFKKWIFSKIPTYNYIDLERNSLAFKYVTDTYIAYGPFQYVNRIMVRPFTFSATNSRENLADRLYNALMNRTKSDIDTLVFSYPEQITEKTLEVAKAILLIGAISLSIAAIPGTGAVLARLSIFMTALALDAIYVGISVAQYHTTDRPDQAETFRNEAIIAGVLGGVGAIAGGVPLISQGIKSAYSVKNINRAIMLYRQAKAVSRRVIPSVLSELNWNRLVDQKKIKLLIDTTLENAQGKSLVKLTSRETVQRSVRNNLLLDFEGLPKANIAWGGFELEQAHVQRRINSDLARLHDANNHIEQLLLNPPTVSRQIISGISGRTEEAAAEWIVSKSTSIKTVEQSQELTNRIKEILIRHRDADLLNINTIDAIHDEVYKPAAGHLVRTYRSSSDPIFMGSDVARVGFEKSLISIEAKNVVAPVDLGDVLYAAIVRYHPFGDGNGRTARTIYALDKLKKDTDSFIALSQEGEDILNPPGPLS</sequence>